<evidence type="ECO:0000256" key="4">
    <source>
        <dbReference type="ARBA" id="ARBA00022741"/>
    </source>
</evidence>
<keyword evidence="4" id="KW-0547">Nucleotide-binding</keyword>
<dbReference type="CDD" id="cd00009">
    <property type="entry name" value="AAA"/>
    <property type="match status" value="1"/>
</dbReference>
<dbReference type="InterPro" id="IPR050773">
    <property type="entry name" value="CbxX/CfxQ_RuBisCO_ESX"/>
</dbReference>
<dbReference type="Pfam" id="PF00004">
    <property type="entry name" value="AAA"/>
    <property type="match status" value="1"/>
</dbReference>
<dbReference type="InterPro" id="IPR003959">
    <property type="entry name" value="ATPase_AAA_core"/>
</dbReference>
<evidence type="ECO:0000256" key="3">
    <source>
        <dbReference type="ARBA" id="ARBA00022490"/>
    </source>
</evidence>
<evidence type="ECO:0000256" key="5">
    <source>
        <dbReference type="ARBA" id="ARBA00022840"/>
    </source>
</evidence>
<dbReference type="SUPFAM" id="SSF52540">
    <property type="entry name" value="P-loop containing nucleoside triphosphate hydrolases"/>
    <property type="match status" value="1"/>
</dbReference>
<dbReference type="Gene3D" id="1.25.40.10">
    <property type="entry name" value="Tetratricopeptide repeat domain"/>
    <property type="match status" value="1"/>
</dbReference>
<dbReference type="PRINTS" id="PR00819">
    <property type="entry name" value="CBXCFQXSUPER"/>
</dbReference>
<protein>
    <submittedName>
        <fullName evidence="7">ATPase AAA</fullName>
    </submittedName>
</protein>
<reference evidence="7 8" key="1">
    <citation type="journal article" date="2014" name="Int. J. Syst. Evol. Microbiol.">
        <title>Nocardia vulneris sp. nov., isolated from wounds of human patients in North America.</title>
        <authorList>
            <person name="Lasker B.A."/>
            <person name="Bell M."/>
            <person name="Klenk H.P."/>
            <person name="Sproer C."/>
            <person name="Schumann C."/>
            <person name="Schumann P."/>
            <person name="Brown J.M."/>
        </authorList>
    </citation>
    <scope>NUCLEOTIDE SEQUENCE [LARGE SCALE GENOMIC DNA]</scope>
    <source>
        <strain evidence="7 8">W9851</strain>
    </source>
</reference>
<dbReference type="Pfam" id="PF17866">
    <property type="entry name" value="AAA_lid_6"/>
    <property type="match status" value="1"/>
</dbReference>
<dbReference type="PANTHER" id="PTHR43392">
    <property type="entry name" value="AAA-TYPE ATPASE FAMILY PROTEIN / ANKYRIN REPEAT FAMILY PROTEIN"/>
    <property type="match status" value="1"/>
</dbReference>
<dbReference type="Gene3D" id="1.10.8.60">
    <property type="match status" value="1"/>
</dbReference>
<dbReference type="InterPro" id="IPR000641">
    <property type="entry name" value="CbxX/CfxQ"/>
</dbReference>
<dbReference type="InterPro" id="IPR003593">
    <property type="entry name" value="AAA+_ATPase"/>
</dbReference>
<evidence type="ECO:0000259" key="6">
    <source>
        <dbReference type="SMART" id="SM00382"/>
    </source>
</evidence>
<dbReference type="EMBL" id="JNFP01000043">
    <property type="protein sequence ID" value="KIA61580.1"/>
    <property type="molecule type" value="Genomic_DNA"/>
</dbReference>
<dbReference type="InterPro" id="IPR027417">
    <property type="entry name" value="P-loop_NTPase"/>
</dbReference>
<feature type="domain" description="AAA+ ATPase" evidence="6">
    <location>
        <begin position="354"/>
        <end position="495"/>
    </location>
</feature>
<dbReference type="SMART" id="SM00382">
    <property type="entry name" value="AAA"/>
    <property type="match status" value="1"/>
</dbReference>
<keyword evidence="3" id="KW-0963">Cytoplasm</keyword>
<evidence type="ECO:0000256" key="2">
    <source>
        <dbReference type="ARBA" id="ARBA00010378"/>
    </source>
</evidence>
<evidence type="ECO:0000256" key="1">
    <source>
        <dbReference type="ARBA" id="ARBA00004496"/>
    </source>
</evidence>
<dbReference type="RefSeq" id="WP_043677323.1">
    <property type="nucleotide sequence ID" value="NZ_BDCI01000024.1"/>
</dbReference>
<dbReference type="NCBIfam" id="TIGR03922">
    <property type="entry name" value="T7SS_EccA"/>
    <property type="match status" value="1"/>
</dbReference>
<keyword evidence="8" id="KW-1185">Reference proteome</keyword>
<dbReference type="InterPro" id="IPR011990">
    <property type="entry name" value="TPR-like_helical_dom_sf"/>
</dbReference>
<keyword evidence="5" id="KW-0067">ATP-binding</keyword>
<sequence>MTGNRQAQRAFDAGILSLGLSIEGQESARDLEYAKLAFQRATEWDPTMCDAWLGRAAAGELTKDVLFNMHRTSTSTLYREQRRLGLQSRELAGRFLPGLYIDYPLSSYTEIWLAWAAQLIADKEYDEAERVLNDLDAHRKSQLSDPDREIDNRICAYVRGVLHYNTQRWPDVMAVLAGSAEWDDPYLAAGAHVMVGTACAQLGLFGEAIRRMEQAEAGPIPAARSTAMFCRGLCLRESGNEEIAQGLFEKVYSQAPDFDANAAAMRDRTYRISITSRETIDARTDKWDPNSAPSMKQMEQAETEDRAKKILAEARAELDSQIGLSSVKTQVAKLQSSAQMAKIRAEKGLAAGARGQHLAFTGPPGTGKTTIARVVAKIYCGVGILKTDKVVEAKRVDFVSQNLGGTALKTEALIDSAMDGVLFIDEAYTLIQTGLQGGDSFGREAVDTLLARMENDRDRLVVIIAGYDGEIDRLLAANDGLASRFSKRVQFPSYTPEELGEIGKVIAHKRDSELSDEALELLVIACTKLYSLQSTDQSGQPRRGVDLAGNGRFIRNVVEAAEEEREFRLANDESLDLANIDESMLMRIEAPDMHTALSGIIASLNVKGFND</sequence>
<dbReference type="InterPro" id="IPR041627">
    <property type="entry name" value="AAA_lid_6"/>
</dbReference>
<comment type="similarity">
    <text evidence="2">Belongs to the CbxX/CfxQ family.</text>
</comment>
<comment type="caution">
    <text evidence="7">The sequence shown here is derived from an EMBL/GenBank/DDBJ whole genome shotgun (WGS) entry which is preliminary data.</text>
</comment>
<dbReference type="Gene3D" id="3.40.50.300">
    <property type="entry name" value="P-loop containing nucleotide triphosphate hydrolases"/>
    <property type="match status" value="1"/>
</dbReference>
<proteinExistence type="inferred from homology"/>
<dbReference type="InterPro" id="IPR023835">
    <property type="entry name" value="T7SS_EccA"/>
</dbReference>
<evidence type="ECO:0000313" key="7">
    <source>
        <dbReference type="EMBL" id="KIA61580.1"/>
    </source>
</evidence>
<gene>
    <name evidence="7" type="ORF">FG87_30270</name>
</gene>
<dbReference type="InterPro" id="IPR049078">
    <property type="entry name" value="T7SS_EccA1-like_N"/>
</dbReference>
<evidence type="ECO:0000313" key="8">
    <source>
        <dbReference type="Proteomes" id="UP000031364"/>
    </source>
</evidence>
<dbReference type="Pfam" id="PF21545">
    <property type="entry name" value="T7SS_EccA1_N"/>
    <property type="match status" value="1"/>
</dbReference>
<dbReference type="SUPFAM" id="SSF48452">
    <property type="entry name" value="TPR-like"/>
    <property type="match status" value="1"/>
</dbReference>
<accession>A0ABR4Z8B1</accession>
<organism evidence="7 8">
    <name type="scientific">Nocardia vulneris</name>
    <dbReference type="NCBI Taxonomy" id="1141657"/>
    <lineage>
        <taxon>Bacteria</taxon>
        <taxon>Bacillati</taxon>
        <taxon>Actinomycetota</taxon>
        <taxon>Actinomycetes</taxon>
        <taxon>Mycobacteriales</taxon>
        <taxon>Nocardiaceae</taxon>
        <taxon>Nocardia</taxon>
    </lineage>
</organism>
<name>A0ABR4Z8B1_9NOCA</name>
<dbReference type="PANTHER" id="PTHR43392:SF2">
    <property type="entry name" value="AAA-TYPE ATPASE FAMILY PROTEIN _ ANKYRIN REPEAT FAMILY PROTEIN"/>
    <property type="match status" value="1"/>
</dbReference>
<comment type="subcellular location">
    <subcellularLocation>
        <location evidence="1">Cytoplasm</location>
    </subcellularLocation>
</comment>
<dbReference type="Proteomes" id="UP000031364">
    <property type="component" value="Unassembled WGS sequence"/>
</dbReference>